<dbReference type="RefSeq" id="XP_062640232.1">
    <property type="nucleotide sequence ID" value="XM_062779558.1"/>
</dbReference>
<dbReference type="PANTHER" id="PTHR11604">
    <property type="entry name" value="PROFILIN"/>
    <property type="match status" value="1"/>
</dbReference>
<dbReference type="InterPro" id="IPR027310">
    <property type="entry name" value="Profilin_CS"/>
</dbReference>
<proteinExistence type="inferred from homology"/>
<dbReference type="Gene3D" id="3.30.450.30">
    <property type="entry name" value="Dynein light chain 2a, cytoplasmic"/>
    <property type="match status" value="1"/>
</dbReference>
<dbReference type="GeneID" id="87816171"/>
<dbReference type="GO" id="GO:0005938">
    <property type="term" value="C:cell cortex"/>
    <property type="evidence" value="ECO:0007669"/>
    <property type="project" value="TreeGrafter"/>
</dbReference>
<evidence type="ECO:0000256" key="1">
    <source>
        <dbReference type="ARBA" id="ARBA00004245"/>
    </source>
</evidence>
<dbReference type="InterPro" id="IPR048278">
    <property type="entry name" value="PFN"/>
</dbReference>
<organism evidence="7 8">
    <name type="scientific">Dichotomopilus funicola</name>
    <dbReference type="NCBI Taxonomy" id="1934379"/>
    <lineage>
        <taxon>Eukaryota</taxon>
        <taxon>Fungi</taxon>
        <taxon>Dikarya</taxon>
        <taxon>Ascomycota</taxon>
        <taxon>Pezizomycotina</taxon>
        <taxon>Sordariomycetes</taxon>
        <taxon>Sordariomycetidae</taxon>
        <taxon>Sordariales</taxon>
        <taxon>Chaetomiaceae</taxon>
        <taxon>Dichotomopilus</taxon>
    </lineage>
</organism>
<dbReference type="AlphaFoldDB" id="A0AAN6V9G6"/>
<dbReference type="Pfam" id="PF00235">
    <property type="entry name" value="Profilin"/>
    <property type="match status" value="1"/>
</dbReference>
<dbReference type="PANTHER" id="PTHR11604:SF0">
    <property type="entry name" value="PROFILIN"/>
    <property type="match status" value="1"/>
</dbReference>
<reference evidence="7" key="1">
    <citation type="journal article" date="2023" name="Mol. Phylogenet. Evol.">
        <title>Genome-scale phylogeny and comparative genomics of the fungal order Sordariales.</title>
        <authorList>
            <person name="Hensen N."/>
            <person name="Bonometti L."/>
            <person name="Westerberg I."/>
            <person name="Brannstrom I.O."/>
            <person name="Guillou S."/>
            <person name="Cros-Aarteil S."/>
            <person name="Calhoun S."/>
            <person name="Haridas S."/>
            <person name="Kuo A."/>
            <person name="Mondo S."/>
            <person name="Pangilinan J."/>
            <person name="Riley R."/>
            <person name="LaButti K."/>
            <person name="Andreopoulos B."/>
            <person name="Lipzen A."/>
            <person name="Chen C."/>
            <person name="Yan M."/>
            <person name="Daum C."/>
            <person name="Ng V."/>
            <person name="Clum A."/>
            <person name="Steindorff A."/>
            <person name="Ohm R.A."/>
            <person name="Martin F."/>
            <person name="Silar P."/>
            <person name="Natvig D.O."/>
            <person name="Lalanne C."/>
            <person name="Gautier V."/>
            <person name="Ament-Velasquez S.L."/>
            <person name="Kruys A."/>
            <person name="Hutchinson M.I."/>
            <person name="Powell A.J."/>
            <person name="Barry K."/>
            <person name="Miller A.N."/>
            <person name="Grigoriev I.V."/>
            <person name="Debuchy R."/>
            <person name="Gladieux P."/>
            <person name="Hiltunen Thoren M."/>
            <person name="Johannesson H."/>
        </authorList>
    </citation>
    <scope>NUCLEOTIDE SEQUENCE</scope>
    <source>
        <strain evidence="7">CBS 141.50</strain>
    </source>
</reference>
<dbReference type="PRINTS" id="PR01640">
    <property type="entry name" value="PROFILINPLNT"/>
</dbReference>
<evidence type="ECO:0000256" key="5">
    <source>
        <dbReference type="ARBA" id="ARBA00023212"/>
    </source>
</evidence>
<accession>A0AAN6V9G6</accession>
<dbReference type="EMBL" id="MU853559">
    <property type="protein sequence ID" value="KAK4146861.1"/>
    <property type="molecule type" value="Genomic_DNA"/>
</dbReference>
<keyword evidence="4 6" id="KW-0009">Actin-binding</keyword>
<keyword evidence="8" id="KW-1185">Reference proteome</keyword>
<keyword evidence="5" id="KW-0206">Cytoskeleton</keyword>
<comment type="subcellular location">
    <subcellularLocation>
        <location evidence="1">Cytoplasm</location>
        <location evidence="1">Cytoskeleton</location>
    </subcellularLocation>
</comment>
<keyword evidence="3" id="KW-0963">Cytoplasm</keyword>
<dbReference type="Proteomes" id="UP001302676">
    <property type="component" value="Unassembled WGS sequence"/>
</dbReference>
<dbReference type="SMART" id="SM00392">
    <property type="entry name" value="PROF"/>
    <property type="match status" value="1"/>
</dbReference>
<reference evidence="7" key="2">
    <citation type="submission" date="2023-05" db="EMBL/GenBank/DDBJ databases">
        <authorList>
            <consortium name="Lawrence Berkeley National Laboratory"/>
            <person name="Steindorff A."/>
            <person name="Hensen N."/>
            <person name="Bonometti L."/>
            <person name="Westerberg I."/>
            <person name="Brannstrom I.O."/>
            <person name="Guillou S."/>
            <person name="Cros-Aarteil S."/>
            <person name="Calhoun S."/>
            <person name="Haridas S."/>
            <person name="Kuo A."/>
            <person name="Mondo S."/>
            <person name="Pangilinan J."/>
            <person name="Riley R."/>
            <person name="Labutti K."/>
            <person name="Andreopoulos B."/>
            <person name="Lipzen A."/>
            <person name="Chen C."/>
            <person name="Yanf M."/>
            <person name="Daum C."/>
            <person name="Ng V."/>
            <person name="Clum A."/>
            <person name="Ohm R."/>
            <person name="Martin F."/>
            <person name="Silar P."/>
            <person name="Natvig D."/>
            <person name="Lalanne C."/>
            <person name="Gautier V."/>
            <person name="Ament-Velasquez S.L."/>
            <person name="Kruys A."/>
            <person name="Hutchinson M.I."/>
            <person name="Powell A.J."/>
            <person name="Barry K."/>
            <person name="Miller A.N."/>
            <person name="Grigoriev I.V."/>
            <person name="Debuchy R."/>
            <person name="Gladieux P."/>
            <person name="Thoren M.H."/>
            <person name="Johannesson H."/>
        </authorList>
    </citation>
    <scope>NUCLEOTIDE SEQUENCE</scope>
    <source>
        <strain evidence="7">CBS 141.50</strain>
    </source>
</reference>
<evidence type="ECO:0000313" key="7">
    <source>
        <dbReference type="EMBL" id="KAK4146861.1"/>
    </source>
</evidence>
<dbReference type="SUPFAM" id="SSF55770">
    <property type="entry name" value="Profilin (actin-binding protein)"/>
    <property type="match status" value="1"/>
</dbReference>
<comment type="similarity">
    <text evidence="2 6">Belongs to the profilin family.</text>
</comment>
<dbReference type="InterPro" id="IPR036140">
    <property type="entry name" value="PFN_sf"/>
</dbReference>
<dbReference type="GO" id="GO:0005856">
    <property type="term" value="C:cytoskeleton"/>
    <property type="evidence" value="ECO:0007669"/>
    <property type="project" value="UniProtKB-SubCell"/>
</dbReference>
<evidence type="ECO:0000256" key="6">
    <source>
        <dbReference type="RuleBase" id="RU003909"/>
    </source>
</evidence>
<evidence type="ECO:0000313" key="8">
    <source>
        <dbReference type="Proteomes" id="UP001302676"/>
    </source>
</evidence>
<evidence type="ECO:0000256" key="2">
    <source>
        <dbReference type="ARBA" id="ARBA00010058"/>
    </source>
</evidence>
<protein>
    <recommendedName>
        <fullName evidence="6">Profilin</fullName>
    </recommendedName>
</protein>
<evidence type="ECO:0000256" key="3">
    <source>
        <dbReference type="ARBA" id="ARBA00022490"/>
    </source>
</evidence>
<dbReference type="PROSITE" id="PS00414">
    <property type="entry name" value="PROFILIN"/>
    <property type="match status" value="1"/>
</dbReference>
<dbReference type="CDD" id="cd00148">
    <property type="entry name" value="PROF"/>
    <property type="match status" value="1"/>
</dbReference>
<name>A0AAN6V9G6_9PEZI</name>
<evidence type="ECO:0000256" key="4">
    <source>
        <dbReference type="ARBA" id="ARBA00023203"/>
    </source>
</evidence>
<dbReference type="InterPro" id="IPR005455">
    <property type="entry name" value="PFN_euk"/>
</dbReference>
<sequence length="132" mass="14089">MSWQTYVDSSLVGSGHIDKASIVSIAGDSTWATTPGFAVGADELQKVIIPILNEDEKVRDKAYGDGLYVAGERYVLTKVDGRSIYARQGKDGVCIAKTKQAIIIGHHGETIQAGNATQTVEALADYLIGQGY</sequence>
<comment type="caution">
    <text evidence="7">The sequence shown here is derived from an EMBL/GenBank/DDBJ whole genome shotgun (WGS) entry which is preliminary data.</text>
</comment>
<gene>
    <name evidence="7" type="ORF">C8A04DRAFT_25440</name>
</gene>
<dbReference type="GO" id="GO:0003785">
    <property type="term" value="F:actin monomer binding"/>
    <property type="evidence" value="ECO:0007669"/>
    <property type="project" value="TreeGrafter"/>
</dbReference>